<dbReference type="InterPro" id="IPR004045">
    <property type="entry name" value="Glutathione_S-Trfase_N"/>
</dbReference>
<dbReference type="GO" id="GO:0006559">
    <property type="term" value="P:L-phenylalanine catabolic process"/>
    <property type="evidence" value="ECO:0007669"/>
    <property type="project" value="TreeGrafter"/>
</dbReference>
<dbReference type="SUPFAM" id="SSF52833">
    <property type="entry name" value="Thioredoxin-like"/>
    <property type="match status" value="1"/>
</dbReference>
<dbReference type="AlphaFoldDB" id="A0A1M7YQU5"/>
<dbReference type="InterPro" id="IPR010987">
    <property type="entry name" value="Glutathione-S-Trfase_C-like"/>
</dbReference>
<dbReference type="InterPro" id="IPR036282">
    <property type="entry name" value="Glutathione-S-Trfase_C_sf"/>
</dbReference>
<dbReference type="GO" id="GO:0050077">
    <property type="term" value="F:maleylpyruvate isomerase activity"/>
    <property type="evidence" value="ECO:0007669"/>
    <property type="project" value="UniProtKB-EC"/>
</dbReference>
<dbReference type="SFLD" id="SFLDS00019">
    <property type="entry name" value="Glutathione_Transferase_(cytos"/>
    <property type="match status" value="1"/>
</dbReference>
<keyword evidence="3" id="KW-0670">Pyruvate</keyword>
<sequence>MDIVLYTSERANSSHRVEWALNYKKIPYRRIVISPEQPAADYLAINPLGFFPSVSVNGFLISESMAILEYFEERFPDVVPLLGSSANERALVRRICHYVDSMVHSPQNRTALNFFRPELTESERKQLRGEWILNRLNVLSSLMCRESGFATGCKFSLADIFVACIYKKALQHGVAEHEFYHTHLHWLRRNENISLAEPVR</sequence>
<dbReference type="STRING" id="1117707.VQ7734_00697"/>
<dbReference type="PROSITE" id="PS50404">
    <property type="entry name" value="GST_NTER"/>
    <property type="match status" value="1"/>
</dbReference>
<dbReference type="InterPro" id="IPR036249">
    <property type="entry name" value="Thioredoxin-like_sf"/>
</dbReference>
<dbReference type="Pfam" id="PF13409">
    <property type="entry name" value="GST_N_2"/>
    <property type="match status" value="1"/>
</dbReference>
<dbReference type="SFLD" id="SFLDG00358">
    <property type="entry name" value="Main_(cytGST)"/>
    <property type="match status" value="1"/>
</dbReference>
<reference evidence="4" key="1">
    <citation type="submission" date="2016-12" db="EMBL/GenBank/DDBJ databases">
        <authorList>
            <person name="Rodrigo-Torres L."/>
            <person name="Arahal R.D."/>
            <person name="Lucena T."/>
        </authorList>
    </citation>
    <scope>NUCLEOTIDE SEQUENCE [LARGE SCALE GENOMIC DNA]</scope>
</reference>
<organism evidence="3 4">
    <name type="scientific">Vibrio quintilis</name>
    <dbReference type="NCBI Taxonomy" id="1117707"/>
    <lineage>
        <taxon>Bacteria</taxon>
        <taxon>Pseudomonadati</taxon>
        <taxon>Pseudomonadota</taxon>
        <taxon>Gammaproteobacteria</taxon>
        <taxon>Vibrionales</taxon>
        <taxon>Vibrionaceae</taxon>
        <taxon>Vibrio</taxon>
    </lineage>
</organism>
<keyword evidence="4" id="KW-1185">Reference proteome</keyword>
<name>A0A1M7YQU5_9VIBR</name>
<dbReference type="InterPro" id="IPR040079">
    <property type="entry name" value="Glutathione_S-Trfase"/>
</dbReference>
<evidence type="ECO:0000259" key="2">
    <source>
        <dbReference type="PROSITE" id="PS50405"/>
    </source>
</evidence>
<dbReference type="Gene3D" id="1.20.1050.10">
    <property type="match status" value="1"/>
</dbReference>
<dbReference type="GO" id="GO:0016034">
    <property type="term" value="F:maleylacetoacetate isomerase activity"/>
    <property type="evidence" value="ECO:0007669"/>
    <property type="project" value="TreeGrafter"/>
</dbReference>
<accession>A0A1M7YQU5</accession>
<feature type="domain" description="GST N-terminal" evidence="1">
    <location>
        <begin position="1"/>
        <end position="79"/>
    </location>
</feature>
<dbReference type="PANTHER" id="PTHR42673">
    <property type="entry name" value="MALEYLACETOACETATE ISOMERASE"/>
    <property type="match status" value="1"/>
</dbReference>
<dbReference type="RefSeq" id="WP_073579884.1">
    <property type="nucleotide sequence ID" value="NZ_AP024898.1"/>
</dbReference>
<dbReference type="EMBL" id="FRFG01000010">
    <property type="protein sequence ID" value="SHO54978.1"/>
    <property type="molecule type" value="Genomic_DNA"/>
</dbReference>
<keyword evidence="3" id="KW-0413">Isomerase</keyword>
<evidence type="ECO:0000313" key="4">
    <source>
        <dbReference type="Proteomes" id="UP000184600"/>
    </source>
</evidence>
<dbReference type="GO" id="GO:0006749">
    <property type="term" value="P:glutathione metabolic process"/>
    <property type="evidence" value="ECO:0007669"/>
    <property type="project" value="TreeGrafter"/>
</dbReference>
<evidence type="ECO:0000313" key="3">
    <source>
        <dbReference type="EMBL" id="SHO54978.1"/>
    </source>
</evidence>
<dbReference type="OrthoDB" id="509852at2"/>
<feature type="domain" description="GST C-terminal" evidence="2">
    <location>
        <begin position="85"/>
        <end position="200"/>
    </location>
</feature>
<proteinExistence type="predicted"/>
<dbReference type="PROSITE" id="PS50405">
    <property type="entry name" value="GST_CTER"/>
    <property type="match status" value="1"/>
</dbReference>
<dbReference type="PANTHER" id="PTHR42673:SF21">
    <property type="entry name" value="GLUTATHIONE S-TRANSFERASE YFCF"/>
    <property type="match status" value="1"/>
</dbReference>
<dbReference type="EC" id="5.2.1.4" evidence="3"/>
<dbReference type="Gene3D" id="3.40.30.10">
    <property type="entry name" value="Glutaredoxin"/>
    <property type="match status" value="1"/>
</dbReference>
<gene>
    <name evidence="3" type="primary">nagL_1</name>
    <name evidence="3" type="ORF">VQ7734_00697</name>
</gene>
<protein>
    <submittedName>
        <fullName evidence="3">Maleylpyruvate isomerase</fullName>
        <ecNumber evidence="3">5.2.1.4</ecNumber>
    </submittedName>
</protein>
<dbReference type="GO" id="GO:0004364">
    <property type="term" value="F:glutathione transferase activity"/>
    <property type="evidence" value="ECO:0007669"/>
    <property type="project" value="TreeGrafter"/>
</dbReference>
<evidence type="ECO:0000259" key="1">
    <source>
        <dbReference type="PROSITE" id="PS50404"/>
    </source>
</evidence>
<dbReference type="SUPFAM" id="SSF47616">
    <property type="entry name" value="GST C-terminal domain-like"/>
    <property type="match status" value="1"/>
</dbReference>
<dbReference type="Proteomes" id="UP000184600">
    <property type="component" value="Unassembled WGS sequence"/>
</dbReference>